<dbReference type="RefSeq" id="WP_093966270.1">
    <property type="nucleotide sequence ID" value="NZ_FXYE01000001.1"/>
</dbReference>
<sequence>MLAQPQDFGQAFVDAWMARDGAALAALFAEDADFVNVVGLWWEDRAAIAKAHDYALKSFFSRSTLVLGKAKLRPLGDDVVLVHQRFILTGQLSPTGTETGRRATLMSVVLERRGGGWLAVSAHNTDIVPGAETHVATAAGLNTADYRAE</sequence>
<evidence type="ECO:0000313" key="2">
    <source>
        <dbReference type="EMBL" id="SMX33869.1"/>
    </source>
</evidence>
<gene>
    <name evidence="2" type="ORF">COL8621_01115</name>
</gene>
<dbReference type="AlphaFoldDB" id="A0A238JT80"/>
<dbReference type="EMBL" id="FXYE01000001">
    <property type="protein sequence ID" value="SMX33869.1"/>
    <property type="molecule type" value="Genomic_DNA"/>
</dbReference>
<accession>A0A238JT80</accession>
<keyword evidence="3" id="KW-1185">Reference proteome</keyword>
<dbReference type="InterPro" id="IPR027843">
    <property type="entry name" value="DUF4440"/>
</dbReference>
<name>A0A238JT80_9RHOB</name>
<evidence type="ECO:0000259" key="1">
    <source>
        <dbReference type="Pfam" id="PF14534"/>
    </source>
</evidence>
<protein>
    <submittedName>
        <fullName evidence="2">SnoaL-like domain protein</fullName>
    </submittedName>
</protein>
<dbReference type="Pfam" id="PF14534">
    <property type="entry name" value="DUF4440"/>
    <property type="match status" value="1"/>
</dbReference>
<reference evidence="3" key="1">
    <citation type="submission" date="2017-05" db="EMBL/GenBank/DDBJ databases">
        <authorList>
            <person name="Rodrigo-Torres L."/>
            <person name="Arahal R. D."/>
            <person name="Lucena T."/>
        </authorList>
    </citation>
    <scope>NUCLEOTIDE SEQUENCE [LARGE SCALE GENOMIC DNA]</scope>
    <source>
        <strain evidence="3">CECT 8621</strain>
    </source>
</reference>
<dbReference type="OrthoDB" id="122531at2"/>
<dbReference type="InterPro" id="IPR032710">
    <property type="entry name" value="NTF2-like_dom_sf"/>
</dbReference>
<dbReference type="SUPFAM" id="SSF54427">
    <property type="entry name" value="NTF2-like"/>
    <property type="match status" value="1"/>
</dbReference>
<organism evidence="2 3">
    <name type="scientific">Actibacterium lipolyticum</name>
    <dbReference type="NCBI Taxonomy" id="1524263"/>
    <lineage>
        <taxon>Bacteria</taxon>
        <taxon>Pseudomonadati</taxon>
        <taxon>Pseudomonadota</taxon>
        <taxon>Alphaproteobacteria</taxon>
        <taxon>Rhodobacterales</taxon>
        <taxon>Roseobacteraceae</taxon>
        <taxon>Actibacterium</taxon>
    </lineage>
</organism>
<dbReference type="NCBIfam" id="TIGR02246">
    <property type="entry name" value="SgcJ/EcaC family oxidoreductase"/>
    <property type="match status" value="1"/>
</dbReference>
<dbReference type="Gene3D" id="3.10.450.50">
    <property type="match status" value="1"/>
</dbReference>
<dbReference type="InterPro" id="IPR011944">
    <property type="entry name" value="Steroid_delta5-4_isomerase"/>
</dbReference>
<feature type="domain" description="DUF4440" evidence="1">
    <location>
        <begin position="10"/>
        <end position="118"/>
    </location>
</feature>
<evidence type="ECO:0000313" key="3">
    <source>
        <dbReference type="Proteomes" id="UP000202922"/>
    </source>
</evidence>
<proteinExistence type="predicted"/>
<dbReference type="Proteomes" id="UP000202922">
    <property type="component" value="Unassembled WGS sequence"/>
</dbReference>